<dbReference type="AlphaFoldDB" id="A0A9W6I3M4"/>
<dbReference type="Proteomes" id="UP001143474">
    <property type="component" value="Unassembled WGS sequence"/>
</dbReference>
<reference evidence="3" key="2">
    <citation type="submission" date="2023-01" db="EMBL/GenBank/DDBJ databases">
        <authorList>
            <person name="Sun Q."/>
            <person name="Evtushenko L."/>
        </authorList>
    </citation>
    <scope>NUCLEOTIDE SEQUENCE</scope>
    <source>
        <strain evidence="3">VKM Ac-2007</strain>
    </source>
</reference>
<sequence length="131" mass="14875">MHMDVGSVETPKEMHWLLPPPLTSPPSSPQEVTDREKARDRHSWSINYCKYYMPDKYPPPYRSDELPVGKTNTCDEYPFASTLQGAGYAQGHFSVRALNGKQNNLQGTALKKFCADFRVGKENPFWVLIAP</sequence>
<protein>
    <recommendedName>
        <fullName evidence="2">Deoxyribonuclease NucA/NucB domain-containing protein</fullName>
    </recommendedName>
</protein>
<comment type="caution">
    <text evidence="3">The sequence shown here is derived from an EMBL/GenBank/DDBJ whole genome shotgun (WGS) entry which is preliminary data.</text>
</comment>
<evidence type="ECO:0000259" key="2">
    <source>
        <dbReference type="Pfam" id="PF14040"/>
    </source>
</evidence>
<organism evidence="3 4">
    <name type="scientific">Streptosporangium carneum</name>
    <dbReference type="NCBI Taxonomy" id="47481"/>
    <lineage>
        <taxon>Bacteria</taxon>
        <taxon>Bacillati</taxon>
        <taxon>Actinomycetota</taxon>
        <taxon>Actinomycetes</taxon>
        <taxon>Streptosporangiales</taxon>
        <taxon>Streptosporangiaceae</taxon>
        <taxon>Streptosporangium</taxon>
    </lineage>
</organism>
<name>A0A9W6I3M4_9ACTN</name>
<feature type="region of interest" description="Disordered" evidence="1">
    <location>
        <begin position="1"/>
        <end position="40"/>
    </location>
</feature>
<evidence type="ECO:0000313" key="3">
    <source>
        <dbReference type="EMBL" id="GLK11431.1"/>
    </source>
</evidence>
<evidence type="ECO:0000313" key="4">
    <source>
        <dbReference type="Proteomes" id="UP001143474"/>
    </source>
</evidence>
<reference evidence="3" key="1">
    <citation type="journal article" date="2014" name="Int. J. Syst. Evol. Microbiol.">
        <title>Complete genome sequence of Corynebacterium casei LMG S-19264T (=DSM 44701T), isolated from a smear-ripened cheese.</title>
        <authorList>
            <consortium name="US DOE Joint Genome Institute (JGI-PGF)"/>
            <person name="Walter F."/>
            <person name="Albersmeier A."/>
            <person name="Kalinowski J."/>
            <person name="Ruckert C."/>
        </authorList>
    </citation>
    <scope>NUCLEOTIDE SEQUENCE</scope>
    <source>
        <strain evidence="3">VKM Ac-2007</strain>
    </source>
</reference>
<evidence type="ECO:0000256" key="1">
    <source>
        <dbReference type="SAM" id="MobiDB-lite"/>
    </source>
</evidence>
<gene>
    <name evidence="3" type="ORF">GCM10017600_48380</name>
</gene>
<dbReference type="Pfam" id="PF14040">
    <property type="entry name" value="DNase_NucA_NucB"/>
    <property type="match status" value="1"/>
</dbReference>
<dbReference type="InterPro" id="IPR029476">
    <property type="entry name" value="DNase_NucA_NucB"/>
</dbReference>
<accession>A0A9W6I3M4</accession>
<feature type="compositionally biased region" description="Pro residues" evidence="1">
    <location>
        <begin position="18"/>
        <end position="28"/>
    </location>
</feature>
<feature type="domain" description="Deoxyribonuclease NucA/NucB" evidence="2">
    <location>
        <begin position="68"/>
        <end position="124"/>
    </location>
</feature>
<keyword evidence="4" id="KW-1185">Reference proteome</keyword>
<proteinExistence type="predicted"/>
<dbReference type="EMBL" id="BSEV01000011">
    <property type="protein sequence ID" value="GLK11431.1"/>
    <property type="molecule type" value="Genomic_DNA"/>
</dbReference>